<evidence type="ECO:0008006" key="3">
    <source>
        <dbReference type="Google" id="ProtNLM"/>
    </source>
</evidence>
<dbReference type="STRING" id="371042.NG99_03475"/>
<accession>A0A0A3ZCN1</accession>
<dbReference type="AlphaFoldDB" id="A0A0A3ZCN1"/>
<name>A0A0A3ZCN1_9GAMM</name>
<reference evidence="1 2" key="1">
    <citation type="submission" date="2014-10" db="EMBL/GenBank/DDBJ databases">
        <title>Genome sequence of Erwinia typographi M043b.</title>
        <authorList>
            <person name="Chan K.-G."/>
            <person name="Tan W.-S."/>
        </authorList>
    </citation>
    <scope>NUCLEOTIDE SEQUENCE [LARGE SCALE GENOMIC DNA]</scope>
    <source>
        <strain evidence="1 2">M043b</strain>
    </source>
</reference>
<dbReference type="EMBL" id="JRUQ01000016">
    <property type="protein sequence ID" value="KGT95406.1"/>
    <property type="molecule type" value="Genomic_DNA"/>
</dbReference>
<dbReference type="NCBIfam" id="TIGR04042">
    <property type="entry name" value="MSMEG_0570_fam"/>
    <property type="match status" value="1"/>
</dbReference>
<evidence type="ECO:0000313" key="1">
    <source>
        <dbReference type="EMBL" id="KGT95406.1"/>
    </source>
</evidence>
<dbReference type="eggNOG" id="COG2072">
    <property type="taxonomic scope" value="Bacteria"/>
</dbReference>
<organism evidence="1 2">
    <name type="scientific">Erwinia typographi</name>
    <dbReference type="NCBI Taxonomy" id="371042"/>
    <lineage>
        <taxon>Bacteria</taxon>
        <taxon>Pseudomonadati</taxon>
        <taxon>Pseudomonadota</taxon>
        <taxon>Gammaproteobacteria</taxon>
        <taxon>Enterobacterales</taxon>
        <taxon>Erwiniaceae</taxon>
        <taxon>Erwinia</taxon>
    </lineage>
</organism>
<dbReference type="InterPro" id="IPR023846">
    <property type="entry name" value="CHP04042_MSMEG0570"/>
</dbReference>
<sequence length="96" mass="10519">MPAMHFVVCWPDGSKDTCYSPSTAIGKHLEVNHPYVLGEFVTLATCALDEASERVKAKFGYFCSSAQDQSAAIVQKAQQFRAEQQVIVEKITPVPA</sequence>
<gene>
    <name evidence="1" type="ORF">NG99_03475</name>
</gene>
<comment type="caution">
    <text evidence="1">The sequence shown here is derived from an EMBL/GenBank/DDBJ whole genome shotgun (WGS) entry which is preliminary data.</text>
</comment>
<protein>
    <recommendedName>
        <fullName evidence="3">NAD/NADP transhydrogenase alpha subunit</fullName>
    </recommendedName>
</protein>
<evidence type="ECO:0000313" key="2">
    <source>
        <dbReference type="Proteomes" id="UP000030351"/>
    </source>
</evidence>
<dbReference type="OrthoDB" id="195104at2"/>
<dbReference type="RefSeq" id="WP_034888458.1">
    <property type="nucleotide sequence ID" value="NZ_JRUQ01000016.1"/>
</dbReference>
<proteinExistence type="predicted"/>
<keyword evidence="2" id="KW-1185">Reference proteome</keyword>
<dbReference type="Proteomes" id="UP000030351">
    <property type="component" value="Unassembled WGS sequence"/>
</dbReference>